<dbReference type="Proteomes" id="UP001345963">
    <property type="component" value="Unassembled WGS sequence"/>
</dbReference>
<comment type="caution">
    <text evidence="1">The sequence shown here is derived from an EMBL/GenBank/DDBJ whole genome shotgun (WGS) entry which is preliminary data.</text>
</comment>
<evidence type="ECO:0000313" key="2">
    <source>
        <dbReference type="Proteomes" id="UP001345963"/>
    </source>
</evidence>
<organism evidence="1 2">
    <name type="scientific">Ataeniobius toweri</name>
    <dbReference type="NCBI Taxonomy" id="208326"/>
    <lineage>
        <taxon>Eukaryota</taxon>
        <taxon>Metazoa</taxon>
        <taxon>Chordata</taxon>
        <taxon>Craniata</taxon>
        <taxon>Vertebrata</taxon>
        <taxon>Euteleostomi</taxon>
        <taxon>Actinopterygii</taxon>
        <taxon>Neopterygii</taxon>
        <taxon>Teleostei</taxon>
        <taxon>Neoteleostei</taxon>
        <taxon>Acanthomorphata</taxon>
        <taxon>Ovalentaria</taxon>
        <taxon>Atherinomorphae</taxon>
        <taxon>Cyprinodontiformes</taxon>
        <taxon>Goodeidae</taxon>
        <taxon>Ataeniobius</taxon>
    </lineage>
</organism>
<name>A0ABU7ANF3_9TELE</name>
<gene>
    <name evidence="1" type="ORF">ATANTOWER_004577</name>
</gene>
<reference evidence="1 2" key="1">
    <citation type="submission" date="2021-07" db="EMBL/GenBank/DDBJ databases">
        <authorList>
            <person name="Palmer J.M."/>
        </authorList>
    </citation>
    <scope>NUCLEOTIDE SEQUENCE [LARGE SCALE GENOMIC DNA]</scope>
    <source>
        <strain evidence="1 2">AT_MEX2019</strain>
        <tissue evidence="1">Muscle</tissue>
    </source>
</reference>
<proteinExistence type="predicted"/>
<accession>A0ABU7ANF3</accession>
<dbReference type="EMBL" id="JAHUTI010021168">
    <property type="protein sequence ID" value="MED6239296.1"/>
    <property type="molecule type" value="Genomic_DNA"/>
</dbReference>
<keyword evidence="2" id="KW-1185">Reference proteome</keyword>
<protein>
    <submittedName>
        <fullName evidence="1">Uncharacterized protein</fullName>
    </submittedName>
</protein>
<sequence>MVAGCCDRCFASSLTKRGYKRSLLPALRCLSVDQLCCPCVLDPIPARFLVLELTCINSRCLLRIEVSGWGRADSSFLGSPVIKPCSPSTVFTFLAALQESSSWIKPSSREAVQASQIKYTFLWLITDSQTPLIPLWRFIISSPASTISLLYFQYPPAV</sequence>
<evidence type="ECO:0000313" key="1">
    <source>
        <dbReference type="EMBL" id="MED6239296.1"/>
    </source>
</evidence>